<reference evidence="2" key="2">
    <citation type="journal article" date="2023" name="Science">
        <title>Genomic signatures of disease resistance in endangered staghorn corals.</title>
        <authorList>
            <person name="Vollmer S.V."/>
            <person name="Selwyn J.D."/>
            <person name="Despard B.A."/>
            <person name="Roesel C.L."/>
        </authorList>
    </citation>
    <scope>NUCLEOTIDE SEQUENCE</scope>
    <source>
        <strain evidence="2">K2</strain>
    </source>
</reference>
<feature type="region of interest" description="Disordered" evidence="1">
    <location>
        <begin position="1"/>
        <end position="48"/>
    </location>
</feature>
<gene>
    <name evidence="2" type="ORF">P5673_014234</name>
</gene>
<dbReference type="Proteomes" id="UP001249851">
    <property type="component" value="Unassembled WGS sequence"/>
</dbReference>
<reference evidence="2" key="1">
    <citation type="journal article" date="2023" name="G3 (Bethesda)">
        <title>Whole genome assembly and annotation of the endangered Caribbean coral Acropora cervicornis.</title>
        <authorList>
            <person name="Selwyn J.D."/>
            <person name="Vollmer S.V."/>
        </authorList>
    </citation>
    <scope>NUCLEOTIDE SEQUENCE</scope>
    <source>
        <strain evidence="2">K2</strain>
    </source>
</reference>
<feature type="compositionally biased region" description="Basic and acidic residues" evidence="1">
    <location>
        <begin position="176"/>
        <end position="186"/>
    </location>
</feature>
<accession>A0AAD9QKE5</accession>
<evidence type="ECO:0000313" key="3">
    <source>
        <dbReference type="Proteomes" id="UP001249851"/>
    </source>
</evidence>
<dbReference type="EMBL" id="JARQWQ010000028">
    <property type="protein sequence ID" value="KAK2562555.1"/>
    <property type="molecule type" value="Genomic_DNA"/>
</dbReference>
<protein>
    <submittedName>
        <fullName evidence="2">Uncharacterized protein</fullName>
    </submittedName>
</protein>
<feature type="compositionally biased region" description="Basic and acidic residues" evidence="1">
    <location>
        <begin position="28"/>
        <end position="48"/>
    </location>
</feature>
<keyword evidence="3" id="KW-1185">Reference proteome</keyword>
<feature type="compositionally biased region" description="Basic and acidic residues" evidence="1">
    <location>
        <begin position="1"/>
        <end position="19"/>
    </location>
</feature>
<sequence>MYEVGKSRVNSDIKSKQSKEFNLPKQTTGKDAREKQRQKASKSLDTKNIEKITERISNTTLKVKSKPEFYVGNSEQMTDKTNKEVKLFTKDSGTEFQVKLHPEIDVGQSAAASSVSDTHPSYMYADSRGSTDLSAGKFEVHTDKATISTLPTYTISSILNKEIPAEHRMNDLDVKENTLKDNKSSQEDLVNSPATKEPSEPSATTEKVLSTGITKNESLNYLEASRVLGAVFNKVKDPLARKSVEVAIKAMLKLMNSSSNFSKKQIVPLQNKSKILQEKTSRRLKTVRQLLQTNNKKIKDISLKKKTDRRVKA</sequence>
<evidence type="ECO:0000313" key="2">
    <source>
        <dbReference type="EMBL" id="KAK2562555.1"/>
    </source>
</evidence>
<organism evidence="2 3">
    <name type="scientific">Acropora cervicornis</name>
    <name type="common">Staghorn coral</name>
    <dbReference type="NCBI Taxonomy" id="6130"/>
    <lineage>
        <taxon>Eukaryota</taxon>
        <taxon>Metazoa</taxon>
        <taxon>Cnidaria</taxon>
        <taxon>Anthozoa</taxon>
        <taxon>Hexacorallia</taxon>
        <taxon>Scleractinia</taxon>
        <taxon>Astrocoeniina</taxon>
        <taxon>Acroporidae</taxon>
        <taxon>Acropora</taxon>
    </lineage>
</organism>
<evidence type="ECO:0000256" key="1">
    <source>
        <dbReference type="SAM" id="MobiDB-lite"/>
    </source>
</evidence>
<proteinExistence type="predicted"/>
<name>A0AAD9QKE5_ACRCE</name>
<dbReference type="AlphaFoldDB" id="A0AAD9QKE5"/>
<feature type="region of interest" description="Disordered" evidence="1">
    <location>
        <begin position="176"/>
        <end position="207"/>
    </location>
</feature>
<comment type="caution">
    <text evidence="2">The sequence shown here is derived from an EMBL/GenBank/DDBJ whole genome shotgun (WGS) entry which is preliminary data.</text>
</comment>